<dbReference type="RefSeq" id="WP_099151933.1">
    <property type="nucleotide sequence ID" value="NZ_PDUD01000024.1"/>
</dbReference>
<organism evidence="1 2">
    <name type="scientific">Flavilitoribacter nigricans (strain ATCC 23147 / DSM 23189 / NBRC 102662 / NCIMB 1420 / SS-2)</name>
    <name type="common">Lewinella nigricans</name>
    <dbReference type="NCBI Taxonomy" id="1122177"/>
    <lineage>
        <taxon>Bacteria</taxon>
        <taxon>Pseudomonadati</taxon>
        <taxon>Bacteroidota</taxon>
        <taxon>Saprospiria</taxon>
        <taxon>Saprospirales</taxon>
        <taxon>Lewinellaceae</taxon>
        <taxon>Flavilitoribacter</taxon>
    </lineage>
</organism>
<comment type="caution">
    <text evidence="1">The sequence shown here is derived from an EMBL/GenBank/DDBJ whole genome shotgun (WGS) entry which is preliminary data.</text>
</comment>
<evidence type="ECO:0000313" key="1">
    <source>
        <dbReference type="EMBL" id="PHN04873.1"/>
    </source>
</evidence>
<dbReference type="OrthoDB" id="9762853at2"/>
<evidence type="ECO:0000313" key="2">
    <source>
        <dbReference type="Proteomes" id="UP000223913"/>
    </source>
</evidence>
<accession>A0A2D0NAT3</accession>
<sequence length="267" mass="30615">MSTTSHPDIPLWIQNRIIGFFNRARNVDMILDGTIRDDPADGPGKTMGRTLAARILRVRNELPRRRFSDLAEIDRIAGVGTGTLQDLVYSFGVSAAEAFRGSMYESGTIYEGNWALEFFRFPLEDQQEFESIARDEKELRQFVLEKLTDLLQERSVGAKAAEAMLTDIRTAYIDQYSNSTPAAAYALALWFYEFDADNWFSWERIQQQTIAYFEHNASTYPWLMDLYLFKGFRNKGIIPSGICPEDLPVVVNWAEQTITLWVSALYD</sequence>
<name>A0A2D0NAT3_FLAN2</name>
<keyword evidence="2" id="KW-1185">Reference proteome</keyword>
<dbReference type="Proteomes" id="UP000223913">
    <property type="component" value="Unassembled WGS sequence"/>
</dbReference>
<gene>
    <name evidence="1" type="ORF">CRP01_20415</name>
</gene>
<reference evidence="1 2" key="1">
    <citation type="submission" date="2017-10" db="EMBL/GenBank/DDBJ databases">
        <title>The draft genome sequence of Lewinella nigricans NBRC 102662.</title>
        <authorList>
            <person name="Wang K."/>
        </authorList>
    </citation>
    <scope>NUCLEOTIDE SEQUENCE [LARGE SCALE GENOMIC DNA]</scope>
    <source>
        <strain evidence="1 2">NBRC 102662</strain>
    </source>
</reference>
<dbReference type="AlphaFoldDB" id="A0A2D0NAT3"/>
<dbReference type="EMBL" id="PDUD01000024">
    <property type="protein sequence ID" value="PHN04873.1"/>
    <property type="molecule type" value="Genomic_DNA"/>
</dbReference>
<protein>
    <submittedName>
        <fullName evidence="1">Uncharacterized protein</fullName>
    </submittedName>
</protein>
<proteinExistence type="predicted"/>